<evidence type="ECO:0000313" key="2">
    <source>
        <dbReference type="Proteomes" id="UP000032748"/>
    </source>
</evidence>
<organism evidence="1 2">
    <name type="scientific">Pseudomonas chlororaphis</name>
    <dbReference type="NCBI Taxonomy" id="587753"/>
    <lineage>
        <taxon>Bacteria</taxon>
        <taxon>Pseudomonadati</taxon>
        <taxon>Pseudomonadota</taxon>
        <taxon>Gammaproteobacteria</taxon>
        <taxon>Pseudomonadales</taxon>
        <taxon>Pseudomonadaceae</taxon>
        <taxon>Pseudomonas</taxon>
    </lineage>
</organism>
<reference evidence="1 2" key="1">
    <citation type="journal article" date="2015" name="Mol. Plant Microbe Interact.">
        <title>Comparative Genomic Analysis of Pseudomonas chlororaphis PCL1606 Reveals New Insight into Antifungal Compounds Involved in Biocontrol.</title>
        <authorList>
            <person name="Calderon C.E."/>
            <person name="Ramos C."/>
            <person name="de Vicente A."/>
            <person name="Cazorla F.M."/>
        </authorList>
    </citation>
    <scope>NUCLEOTIDE SEQUENCE [LARGE SCALE GENOMIC DNA]</scope>
    <source>
        <strain evidence="1 2">PCL1606</strain>
    </source>
</reference>
<dbReference type="EMBL" id="CP011110">
    <property type="protein sequence ID" value="AKA25784.1"/>
    <property type="molecule type" value="Genomic_DNA"/>
</dbReference>
<accession>A0A0D5Y472</accession>
<proteinExistence type="predicted"/>
<name>A0A0D5Y472_9PSED</name>
<evidence type="ECO:0000313" key="1">
    <source>
        <dbReference type="EMBL" id="AKA25784.1"/>
    </source>
</evidence>
<sequence>MAKSYVTVVFRMVDVDLVPPWQASFTRAGPHRATASDRRGATVDR</sequence>
<gene>
    <name evidence="1" type="ORF">PCL1606_43370</name>
</gene>
<dbReference type="Proteomes" id="UP000032748">
    <property type="component" value="Chromosome"/>
</dbReference>
<dbReference type="KEGG" id="pcz:PCL1606_43370"/>
<dbReference type="AlphaFoldDB" id="A0A0D5Y472"/>
<protein>
    <submittedName>
        <fullName evidence="1">Uncharacterized protein</fullName>
    </submittedName>
</protein>